<gene>
    <name evidence="3" type="ORF">C7402_10633</name>
</gene>
<reference evidence="3 4" key="1">
    <citation type="submission" date="2018-05" db="EMBL/GenBank/DDBJ databases">
        <title>Genomic Encyclopedia of Type Strains, Phase IV (KMG-V): Genome sequencing to study the core and pangenomes of soil and plant-associated prokaryotes.</title>
        <authorList>
            <person name="Whitman W."/>
        </authorList>
    </citation>
    <scope>NUCLEOTIDE SEQUENCE [LARGE SCALE GENOMIC DNA]</scope>
    <source>
        <strain evidence="3 4">SCZa-39</strain>
    </source>
</reference>
<proteinExistence type="predicted"/>
<evidence type="ECO:0000259" key="2">
    <source>
        <dbReference type="PROSITE" id="PS51898"/>
    </source>
</evidence>
<sequence>MAHQRFWSIKYVWTVEFPNTKFPLVFLNGSPGFLINQWVAFLLNAGIKQSLFDEMLRAVLGLFEYCLAKFGDRPLSESESVDLVIGFLAAKQKGTDRPEAEMGLGLDWRPVGYKTVQRYISALREFDKFQVTFHGASPLLQVEARLLSNWEKYAEFQRRTKFDLLLHLFPGRKHDKTVVVPVAPDAHGGKKRRDFLSPKSFPLDRFVDLVESTPNPRDKMLFLQLFGLGMRESEPLHLFLADVMGTSPLGEARIRLDDPETGEWRWEDSKGHRHHATRAAYLEKEWKNTVFRASLPDLYCLRPRNKYRGHGGMRVGFKGMTFHDSPGATTEMFGYEAHWIDPRIGIYFRKCLNEYLRENFYGKPKKWPFHPWLYIQLDRNTFGMPLTIPALKKVWDRAIQRLGLEHLSLGPHSLRHLAGYYCATVLRLSKDMTQVLLRHARLTSTEDYYHLSPSEVRRQIIKGVSGVELPETRLTLDVPAHWTS</sequence>
<feature type="domain" description="Tyr recombinase" evidence="2">
    <location>
        <begin position="191"/>
        <end position="461"/>
    </location>
</feature>
<dbReference type="Gene3D" id="1.10.443.10">
    <property type="entry name" value="Intergrase catalytic core"/>
    <property type="match status" value="1"/>
</dbReference>
<keyword evidence="4" id="KW-1185">Reference proteome</keyword>
<dbReference type="SUPFAM" id="SSF56349">
    <property type="entry name" value="DNA breaking-rejoining enzymes"/>
    <property type="match status" value="1"/>
</dbReference>
<dbReference type="Proteomes" id="UP000245712">
    <property type="component" value="Unassembled WGS sequence"/>
</dbReference>
<name>A0ABX5KT53_9BURK</name>
<evidence type="ECO:0000313" key="3">
    <source>
        <dbReference type="EMBL" id="PVX83629.1"/>
    </source>
</evidence>
<evidence type="ECO:0000256" key="1">
    <source>
        <dbReference type="ARBA" id="ARBA00023172"/>
    </source>
</evidence>
<evidence type="ECO:0000313" key="4">
    <source>
        <dbReference type="Proteomes" id="UP000245712"/>
    </source>
</evidence>
<dbReference type="EMBL" id="QEOB01000006">
    <property type="protein sequence ID" value="PVX83629.1"/>
    <property type="molecule type" value="Genomic_DNA"/>
</dbReference>
<dbReference type="InterPro" id="IPR013762">
    <property type="entry name" value="Integrase-like_cat_sf"/>
</dbReference>
<organism evidence="3 4">
    <name type="scientific">Paraburkholderia unamae</name>
    <dbReference type="NCBI Taxonomy" id="219649"/>
    <lineage>
        <taxon>Bacteria</taxon>
        <taxon>Pseudomonadati</taxon>
        <taxon>Pseudomonadota</taxon>
        <taxon>Betaproteobacteria</taxon>
        <taxon>Burkholderiales</taxon>
        <taxon>Burkholderiaceae</taxon>
        <taxon>Paraburkholderia</taxon>
    </lineage>
</organism>
<dbReference type="InterPro" id="IPR002104">
    <property type="entry name" value="Integrase_catalytic"/>
</dbReference>
<protein>
    <recommendedName>
        <fullName evidence="2">Tyr recombinase domain-containing protein</fullName>
    </recommendedName>
</protein>
<dbReference type="InterPro" id="IPR011010">
    <property type="entry name" value="DNA_brk_join_enz"/>
</dbReference>
<keyword evidence="1" id="KW-0233">DNA recombination</keyword>
<dbReference type="PROSITE" id="PS51898">
    <property type="entry name" value="TYR_RECOMBINASE"/>
    <property type="match status" value="1"/>
</dbReference>
<comment type="caution">
    <text evidence="3">The sequence shown here is derived from an EMBL/GenBank/DDBJ whole genome shotgun (WGS) entry which is preliminary data.</text>
</comment>
<accession>A0ABX5KT53</accession>